<evidence type="ECO:0000313" key="3">
    <source>
        <dbReference type="EMBL" id="MBF9151775.1"/>
    </source>
</evidence>
<proteinExistence type="predicted"/>
<feature type="signal peptide" evidence="2">
    <location>
        <begin position="1"/>
        <end position="34"/>
    </location>
</feature>
<protein>
    <recommendedName>
        <fullName evidence="5">Autotransporter domain-containing protein</fullName>
    </recommendedName>
</protein>
<dbReference type="SUPFAM" id="SSF51126">
    <property type="entry name" value="Pectin lyase-like"/>
    <property type="match status" value="1"/>
</dbReference>
<feature type="non-terminal residue" evidence="3">
    <location>
        <position position="4151"/>
    </location>
</feature>
<evidence type="ECO:0000313" key="4">
    <source>
        <dbReference type="Proteomes" id="UP000600799"/>
    </source>
</evidence>
<organism evidence="3 4">
    <name type="scientific">Novosphingobium jiangmenense</name>
    <dbReference type="NCBI Taxonomy" id="2791981"/>
    <lineage>
        <taxon>Bacteria</taxon>
        <taxon>Pseudomonadati</taxon>
        <taxon>Pseudomonadota</taxon>
        <taxon>Alphaproteobacteria</taxon>
        <taxon>Sphingomonadales</taxon>
        <taxon>Sphingomonadaceae</taxon>
        <taxon>Novosphingobium</taxon>
    </lineage>
</organism>
<dbReference type="RefSeq" id="WP_196276102.1">
    <property type="nucleotide sequence ID" value="NZ_JADQDC010000008.1"/>
</dbReference>
<reference evidence="3 4" key="1">
    <citation type="submission" date="2020-11" db="EMBL/GenBank/DDBJ databases">
        <title>The genome sequence of Novosphingobium sp. 1Y9A.</title>
        <authorList>
            <person name="Liu Y."/>
        </authorList>
    </citation>
    <scope>NUCLEOTIDE SEQUENCE [LARGE SCALE GENOMIC DNA]</scope>
    <source>
        <strain evidence="3 4">1Y9A</strain>
    </source>
</reference>
<dbReference type="EMBL" id="JADQDC010000008">
    <property type="protein sequence ID" value="MBF9151775.1"/>
    <property type="molecule type" value="Genomic_DNA"/>
</dbReference>
<dbReference type="InterPro" id="IPR011050">
    <property type="entry name" value="Pectin_lyase_fold/virulence"/>
</dbReference>
<gene>
    <name evidence="3" type="ORF">I2488_12240</name>
</gene>
<keyword evidence="2" id="KW-0732">Signal</keyword>
<dbReference type="InterPro" id="IPR012334">
    <property type="entry name" value="Pectin_lyas_fold"/>
</dbReference>
<name>A0ABS0HIA9_9SPHN</name>
<evidence type="ECO:0000256" key="2">
    <source>
        <dbReference type="SAM" id="SignalP"/>
    </source>
</evidence>
<accession>A0ABS0HIA9</accession>
<feature type="compositionally biased region" description="Gly residues" evidence="1">
    <location>
        <begin position="1460"/>
        <end position="1475"/>
    </location>
</feature>
<feature type="compositionally biased region" description="Low complexity" evidence="1">
    <location>
        <begin position="1343"/>
        <end position="1354"/>
    </location>
</feature>
<feature type="compositionally biased region" description="Gly residues" evidence="1">
    <location>
        <begin position="1175"/>
        <end position="1198"/>
    </location>
</feature>
<feature type="compositionally biased region" description="Gly residues" evidence="1">
    <location>
        <begin position="1355"/>
        <end position="1364"/>
    </location>
</feature>
<keyword evidence="4" id="KW-1185">Reference proteome</keyword>
<dbReference type="Gene3D" id="2.160.20.10">
    <property type="entry name" value="Single-stranded right-handed beta-helix, Pectin lyase-like"/>
    <property type="match status" value="1"/>
</dbReference>
<dbReference type="Proteomes" id="UP000600799">
    <property type="component" value="Unassembled WGS sequence"/>
</dbReference>
<feature type="chain" id="PRO_5045485312" description="Autotransporter domain-containing protein" evidence="2">
    <location>
        <begin position="35"/>
        <end position="4151"/>
    </location>
</feature>
<evidence type="ECO:0008006" key="5">
    <source>
        <dbReference type="Google" id="ProtNLM"/>
    </source>
</evidence>
<evidence type="ECO:0000256" key="1">
    <source>
        <dbReference type="SAM" id="MobiDB-lite"/>
    </source>
</evidence>
<sequence>MPITARVSPNVRRKPGMAKLLAGVSIGAASLVLAASPVRAQAVNGTPTPQFGIGGISRSTPGLDAVFVDGSEALIDWSATDSGGVFLPEGNTLRFIYDGSAPYTVLNRVTDSAVGGPLSISGTVESSSLGKVWFYNAGGWVVGPKGVFNVGSLILTSLPITIDPASDTVSRLYGDKNEIRFGSAIDPKSSVSIQSGAQINATLANSSYVALVAPKIDQAGTVKVNGSAAYVAASAATMTINSGLFDIIVDSGSEDDTGISHTGSTTWAANDGSIDTNHGVYLVAVPKNQAMTAMVSGRLGYDSATTAEVVDGSIVLSAGRNVSGGSIVAGSLVGGDASLAISNLTVGSKGATNNLFADATGKITLDATTASSTVHGSATLNARGNIAATIDNANALVVEGDLSLASANGASAGNVTATVAGGGSLSVSGALTLSSRALGAIQTDPSNGDALLPGSVGENATSGNASLIVKDGNVSAFGTSVQSDATSGVGALSAGSATSGKVSISVDNSVPSTTRSVTLGDVTVSSSAQNGFFGLQQPLSGGDAVSGDVSLAVNGGAYSSTSVSVYSDALTYSGLEPSPLDATAGAVSVSFANLTDIATTGGLNVSNYASASDTGIATLGDVSLSYDNVNSRTAASGGQISIYSEAYGDLVTPNTVSLTLSNNSRLDTLLSAVEVFASGRFATGVQNSANVSFVSDASTLLAGSLDVTTEALSGVSGGNAISGSASAIIRNGSSVTIDVGATVSSYARGGTGVDGGSGTAGAVGFTLADSTYNGDLLLEANGVAGRRDDIAGASGTGTGGSVTFHQSGKTAALISKNVTLSSLGQGGRPAVFSRTGLIAQAGNGATGVGGTTTFGIADGTFTTSKLVVSANGEGGNGLNVDGGTPGAGGLGQGGTASFNVTGGLISAPEITVAASGFGGDGANAAFGIDAGNGGAGTGGNATASLTGGTIRTEFLLVEANGNKAITDPRLGEPSYFGYGGNEFSGVVRPGKGGTGTGGTSLLTIDGGSLLAMDPYGDIPPAVQVGAVGEGGRGGYAYDGGGGDPLYSGDGGNGLGGSATIRYLSGTFEASYIGADASGLGGLPGILAFGTDTAVNAANGGNGTGGSALFEIGTSLDKQNFLGDFRTVSVIADGTGGVGETGVKGGSGGDGTGGTARVLGTGGTITLSDLTVSAQGSGGNGGNGQVGSNGGRGGSGRGGLAEIAVDGDGVDLTALGPALQASGFGGFGGTGGVGVDGNDVAGNGGDGGVGTGGEVSFLARNLGKLSVVGFSAGSSFDASGFGGGGGLGGNAGLTGGVSLGNGGNGADGFGGTISVTAQSGGSLVFDSLSLTASGSGGNGGGRLGASTFGTPTPSLGGTGGAGQGGTIAFTSTDSGSSISADSLFASAQGLGGTGAGGAGFAPSGQSTDGSAGGNGTGGTFSLLADLEGSIALAAIDGSISISVHGLGGDGGQAENAIGTSGASGGNGGASGSGTGGTVQFAANRQGVATVGRSGTSTISADGTGGLAGLGGNGAPATEAGTPGGNGGNTGLAQAGNGGAVSFGADGGTLNFGALDATAIGTTQFRNIAASGGSGPGGSGLPGSRSELLPTGGTIAFSASDHASGGLGQINADAVTADVTSNWLFVGLGFSASSAAGGISLANSSTANGGGLHFGSFRGDASGFPATVDPALDVSVTTGGIVVDSDLTLLSGGNIALGLANGASLSASTAYLQSDSGISISADGTGRFSGGSIELSSFGSVGVVSTSCVSATCRPVEASGSLVIDSSGAFSLTGPVELAGLGSLEVYAAGDVTGDAGTRYFSNGDVAVRAGNDATIRNITGANVIVEAGAIADGSYLYFDGLLTLGEAAGGGQFDASGSLDLNSGGSIRTLDGTTFTAGRGIGVRSGNDILVGANNAFTANTGPSSLPDRIVFAAGGQTIDYSLAATDIATLSFGLGTTVDSGSGGVDLSGAAIDARSASFAGAFFRADVLDTLTPASNRRDDGGRLDPECLEGAICIGDVDATGFVSIGGGDFVPLDIKATGTINGDTVGLRATGAVTLGDLENTAQITAVDELSIMSLSGDIALLGNSGLTGATVRLTAAGNLTGTGNIEATRDDIGLSINGDIDANSLIAARELTTATDAGGETEVSFKALGSLRTGTLSLGTSANISASGEIRIGSLSLGGFDGVFSSGTALQVDSSSAVRNLSLTAGTVAIFGTIVTDGDLTIKGQSISGTSADAGGLLSLTSTDLAADSLQSAGDLTLKVTNEAALGTVSSTGGSVFIDPALLTFDSITSAGGITLGGGTITGGTVDAGTDLSVTATDALSLTSAKAGAGATLGAASLAVGDLSVGTDLFVDVSGQVDLTGTTGVGGNASIIAGTLNAQAIDATGNVNLTIAGTGTLAGAVTAGGDFFSSADSLGFDTIAVTGSATFEGGAINGTSVSADGALSASLTGSATLDSASAGTTLGITAASLSATDLSAGGDLTLTVTDTAALGTVSSTGGSVSIDPALLTFDAITANKGILLSGGTITGGTLDAGTSVGVTATGALTLASAKSGTTLSLGADRLQAGVLDAGSDLMLAIAKDAVLTGKATAGGNISAGFGTLGFTTLGATGSVGLEGTDLTGSGITAGTSLTVLLGGDYAVSTASAGTSLALQAASASGTSLGALGNLDATVTGLAGVTGYSAGGDLTITAGSLDASIIAADGLISGKITGSATLGSASAGTTLAFVAGKLSATSLQSVGDLTLTVTDTAALGTVSSTAGSVSIDPALLTFDAITANKGITLSGGTITGGTLDAGTSIDVSATGTLTFSTATAGTTASLGANLVKFDSLSSTGLASISGGAVDGGTLSGGGVSVDVTGSVAFTSASSTVDLAINGASLVGGTLGATGNARVTLTGNGDLGTATAGGSLYASGLDLSFTSLQGETVELAARSVIGGTIDAASTLLITADGAVDLDRSTSGSTTEIYAGSLNLPELVAGDLALALSGDATLGTVNATGTANVGAGALSFTSFSAGGPASVSAATITGGSASGGSSLTLSATGAIELASASAAGALRVSGTSITADGLSSNDALIVESTGAVAVGSLYGEFGASVTAGEFTFGRLASASSVTVNATSLTGGVIDALGSASVTAADSVTLDSASAGLGLTIAAKSLTAPSLTAGGDLVLTVTDTAALGTVTSTGGAVSIDPALLTFDAISAANSITLAGGTITGGTLDAGTTIDVTATGALTLTTATSGTTLSLGADSLQAGALDAGGDLSLTIAKSVLLTGAVNSSGNAAITAQGLSASSFDVTGNLQLSLTGDATLTGLTKVGGDFSSTAASLAFGTIEAGAAAIFGGGSINGDTVNAGGAISASLSGAATLGKATSGTSLGIGADSVDAGELAAGTDLSVFANGTIALGTGTAAGTASLNAATSQFTSLTSTGLAAIAGGAVDGGTLQGGAGVSVDVSGDVKLATVNSGADLSIKAANLDVGTLGAIGNARLVPLGNATLGTATAGGSLYVSALDLAFTSLSGQSIELATRTITGETVDATSTLLISADGAVKLARSTSGSTSEIFAGSLQLDDLSAADLNLGISGTATLGTVTANGIADLRAASLSFSGINATGRLAVSAGDIAGGTIIGGANVSLNATGAINLASVGAAGTLGVTGTSISAEGLSANDSLTVSSTGAVKVTALYGETGVAVQASDFTFARLASVASIGVTAGTVTGGVIEAFGDATVNSSGAVSLDSASAGFGLAITAQSLSAPTLTAGQDLTLAITGTAALGTVSSTGGSVSIDPALLTFDTISAANGITLSGGTITGGILDAGTDLSITATDALSLTSAKAGVGATLGAASLAVGDLSVGTDLFVDVSGQVDLTGTTGVGGNASIIAGTLNAQAIDATGNVNLTIAGTGTLAGAVTAGGDFFSSADSLGFDTIAVTGSATFEGGAINGTSVSADGALTASLTGSATLGTASAGTTLGITAASLSATDLSAGGDLTLTVTDTAALGTVSSTGGSVSIDPALLTFDAITANKGILLSGGTITGGTLDAGTSVGVTATGALTLASAKSGTTLSLGADRLQAGVLDAGSDLMLAIAKDAVLTGKATAGGNISAGFGTLGFTTLGATGSVGLEGTDLTGSGITAGTSLTVLLGGDYAVSTASAGTSLALQAASASGTSLGALGNLDATVTG</sequence>
<feature type="region of interest" description="Disordered" evidence="1">
    <location>
        <begin position="1172"/>
        <end position="1199"/>
    </location>
</feature>
<comment type="caution">
    <text evidence="3">The sequence shown here is derived from an EMBL/GenBank/DDBJ whole genome shotgun (WGS) entry which is preliminary data.</text>
</comment>
<feature type="region of interest" description="Disordered" evidence="1">
    <location>
        <begin position="1340"/>
        <end position="1367"/>
    </location>
</feature>
<feature type="region of interest" description="Disordered" evidence="1">
    <location>
        <begin position="1456"/>
        <end position="1476"/>
    </location>
</feature>